<keyword evidence="9" id="KW-0472">Membrane</keyword>
<dbReference type="Proteomes" id="UP000316726">
    <property type="component" value="Chromosome 9"/>
</dbReference>
<protein>
    <submittedName>
        <fullName evidence="12">Uncharacterized protein</fullName>
    </submittedName>
</protein>
<evidence type="ECO:0000256" key="9">
    <source>
        <dbReference type="ARBA" id="ARBA00023136"/>
    </source>
</evidence>
<evidence type="ECO:0000313" key="13">
    <source>
        <dbReference type="Proteomes" id="UP000316726"/>
    </source>
</evidence>
<evidence type="ECO:0000256" key="7">
    <source>
        <dbReference type="ARBA" id="ARBA00022989"/>
    </source>
</evidence>
<evidence type="ECO:0000256" key="11">
    <source>
        <dbReference type="SAM" id="SignalP"/>
    </source>
</evidence>
<gene>
    <name evidence="12" type="ORF">A3770_09p55690</name>
</gene>
<dbReference type="GO" id="GO:0008373">
    <property type="term" value="F:sialyltransferase activity"/>
    <property type="evidence" value="ECO:0007669"/>
    <property type="project" value="InterPro"/>
</dbReference>
<keyword evidence="6" id="KW-0735">Signal-anchor</keyword>
<proteinExistence type="inferred from homology"/>
<feature type="chain" id="PRO_5022903055" evidence="11">
    <location>
        <begin position="19"/>
        <end position="320"/>
    </location>
</feature>
<keyword evidence="7" id="KW-1133">Transmembrane helix</keyword>
<evidence type="ECO:0000256" key="10">
    <source>
        <dbReference type="ARBA" id="ARBA00023180"/>
    </source>
</evidence>
<dbReference type="EMBL" id="CP031042">
    <property type="protein sequence ID" value="QDZ23051.1"/>
    <property type="molecule type" value="Genomic_DNA"/>
</dbReference>
<dbReference type="AlphaFoldDB" id="A0A5B8MRL6"/>
<dbReference type="InterPro" id="IPR001675">
    <property type="entry name" value="Glyco_trans_29"/>
</dbReference>
<accession>A0A5B8MRL6</accession>
<evidence type="ECO:0000256" key="2">
    <source>
        <dbReference type="ARBA" id="ARBA00006003"/>
    </source>
</evidence>
<reference evidence="12 13" key="1">
    <citation type="submission" date="2018-07" db="EMBL/GenBank/DDBJ databases">
        <title>The complete nuclear genome of the prasinophyte Chloropicon primus (CCMP1205).</title>
        <authorList>
            <person name="Pombert J.-F."/>
            <person name="Otis C."/>
            <person name="Turmel M."/>
            <person name="Lemieux C."/>
        </authorList>
    </citation>
    <scope>NUCLEOTIDE SEQUENCE [LARGE SCALE GENOMIC DNA]</scope>
    <source>
        <strain evidence="12 13">CCMP1205</strain>
    </source>
</reference>
<name>A0A5B8MRL6_9CHLO</name>
<dbReference type="Pfam" id="PF00777">
    <property type="entry name" value="Glyco_transf_29"/>
    <property type="match status" value="1"/>
</dbReference>
<dbReference type="InterPro" id="IPR038578">
    <property type="entry name" value="GT29-like_sf"/>
</dbReference>
<evidence type="ECO:0000256" key="4">
    <source>
        <dbReference type="ARBA" id="ARBA00022679"/>
    </source>
</evidence>
<evidence type="ECO:0000256" key="3">
    <source>
        <dbReference type="ARBA" id="ARBA00022676"/>
    </source>
</evidence>
<evidence type="ECO:0000256" key="1">
    <source>
        <dbReference type="ARBA" id="ARBA00004323"/>
    </source>
</evidence>
<keyword evidence="10" id="KW-0325">Glycoprotein</keyword>
<evidence type="ECO:0000313" key="12">
    <source>
        <dbReference type="EMBL" id="QDZ23051.1"/>
    </source>
</evidence>
<dbReference type="GO" id="GO:0000139">
    <property type="term" value="C:Golgi membrane"/>
    <property type="evidence" value="ECO:0007669"/>
    <property type="project" value="UniProtKB-SubCell"/>
</dbReference>
<feature type="signal peptide" evidence="11">
    <location>
        <begin position="1"/>
        <end position="18"/>
    </location>
</feature>
<keyword evidence="3" id="KW-0328">Glycosyltransferase</keyword>
<keyword evidence="8" id="KW-0333">Golgi apparatus</keyword>
<keyword evidence="5" id="KW-0812">Transmembrane</keyword>
<evidence type="ECO:0000256" key="6">
    <source>
        <dbReference type="ARBA" id="ARBA00022968"/>
    </source>
</evidence>
<sequence length="320" mass="35540">MFVYSLCLVLIVFEVVLWSQTSLPNATAGTGRRKTVASELKSLQGGKEHSRITQYLVQGLDLPVAPLSGSDRVVLKDDLTREELSLLLLTEDDQVLFKKLLPNNTSGLRHNTCALVGNSVSLLSEERGGEIDRHQAVLRFIDSTSTKYDAHAGRKRTYLAVTEGSIDAFIPESGFDKAKRPRSKALLIHGDVPVQDYAELRKSQPDVQAYYLSPVFDLRVRKAYRTIMKRAMSLGETFSDDRAALDEDGMPWALMPLFFLTSICKIVFVYGFTAPVAATDLFGPTYYGQAQSVSEHPHGTQMQYLLRVLSMEGLGIELVS</sequence>
<keyword evidence="11" id="KW-0732">Signal</keyword>
<keyword evidence="13" id="KW-1185">Reference proteome</keyword>
<dbReference type="Gene3D" id="3.90.1480.20">
    <property type="entry name" value="Glycosyl transferase family 29"/>
    <property type="match status" value="1"/>
</dbReference>
<dbReference type="OrthoDB" id="10264956at2759"/>
<comment type="similarity">
    <text evidence="2">Belongs to the glycosyltransferase 29 family.</text>
</comment>
<evidence type="ECO:0000256" key="8">
    <source>
        <dbReference type="ARBA" id="ARBA00023034"/>
    </source>
</evidence>
<organism evidence="12 13">
    <name type="scientific">Chloropicon primus</name>
    <dbReference type="NCBI Taxonomy" id="1764295"/>
    <lineage>
        <taxon>Eukaryota</taxon>
        <taxon>Viridiplantae</taxon>
        <taxon>Chlorophyta</taxon>
        <taxon>Chloropicophyceae</taxon>
        <taxon>Chloropicales</taxon>
        <taxon>Chloropicaceae</taxon>
        <taxon>Chloropicon</taxon>
    </lineage>
</organism>
<comment type="subcellular location">
    <subcellularLocation>
        <location evidence="1">Golgi apparatus membrane</location>
        <topology evidence="1">Single-pass type II membrane protein</topology>
    </subcellularLocation>
</comment>
<evidence type="ECO:0000256" key="5">
    <source>
        <dbReference type="ARBA" id="ARBA00022692"/>
    </source>
</evidence>
<keyword evidence="4" id="KW-0808">Transferase</keyword>